<dbReference type="PRINTS" id="PR00593">
    <property type="entry name" value="MTABOTROPICR"/>
</dbReference>
<evidence type="ECO:0000313" key="14">
    <source>
        <dbReference type="EMBL" id="KAK2181357.1"/>
    </source>
</evidence>
<evidence type="ECO:0000256" key="12">
    <source>
        <dbReference type="SAM" id="SignalP"/>
    </source>
</evidence>
<dbReference type="PRINTS" id="PR00248">
    <property type="entry name" value="GPCRMGR"/>
</dbReference>
<dbReference type="Pfam" id="PF00003">
    <property type="entry name" value="7tm_3"/>
    <property type="match status" value="1"/>
</dbReference>
<dbReference type="InterPro" id="IPR000162">
    <property type="entry name" value="GPCR_3_mtglu_rcpt"/>
</dbReference>
<gene>
    <name evidence="14" type="ORF">NP493_403g09010</name>
</gene>
<dbReference type="CDD" id="cd15045">
    <property type="entry name" value="7tmC_mGluRs"/>
    <property type="match status" value="1"/>
</dbReference>
<name>A0AAD9NSP6_RIDPI</name>
<feature type="signal peptide" evidence="12">
    <location>
        <begin position="1"/>
        <end position="24"/>
    </location>
</feature>
<keyword evidence="12" id="KW-0732">Signal</keyword>
<protein>
    <recommendedName>
        <fullName evidence="13">G-protein coupled receptors family 3 profile domain-containing protein</fullName>
    </recommendedName>
</protein>
<comment type="similarity">
    <text evidence="2">Belongs to the G-protein coupled receptor 3 family.</text>
</comment>
<evidence type="ECO:0000256" key="7">
    <source>
        <dbReference type="ARBA" id="ARBA00023136"/>
    </source>
</evidence>
<keyword evidence="5 11" id="KW-1133">Transmembrane helix</keyword>
<dbReference type="GO" id="GO:0005886">
    <property type="term" value="C:plasma membrane"/>
    <property type="evidence" value="ECO:0007669"/>
    <property type="project" value="UniProtKB-SubCell"/>
</dbReference>
<dbReference type="EMBL" id="JAODUO010000402">
    <property type="protein sequence ID" value="KAK2181357.1"/>
    <property type="molecule type" value="Genomic_DNA"/>
</dbReference>
<dbReference type="InterPro" id="IPR000337">
    <property type="entry name" value="GPCR_3"/>
</dbReference>
<evidence type="ECO:0000256" key="5">
    <source>
        <dbReference type="ARBA" id="ARBA00022989"/>
    </source>
</evidence>
<evidence type="ECO:0000256" key="4">
    <source>
        <dbReference type="ARBA" id="ARBA00022692"/>
    </source>
</evidence>
<evidence type="ECO:0000313" key="15">
    <source>
        <dbReference type="Proteomes" id="UP001209878"/>
    </source>
</evidence>
<evidence type="ECO:0000256" key="11">
    <source>
        <dbReference type="SAM" id="Phobius"/>
    </source>
</evidence>
<feature type="transmembrane region" description="Helical" evidence="11">
    <location>
        <begin position="759"/>
        <end position="778"/>
    </location>
</feature>
<proteinExistence type="inferred from homology"/>
<dbReference type="Proteomes" id="UP001209878">
    <property type="component" value="Unassembled WGS sequence"/>
</dbReference>
<accession>A0AAD9NSP6</accession>
<evidence type="ECO:0000256" key="6">
    <source>
        <dbReference type="ARBA" id="ARBA00023040"/>
    </source>
</evidence>
<keyword evidence="10" id="KW-0807">Transducer</keyword>
<evidence type="ECO:0000259" key="13">
    <source>
        <dbReference type="PROSITE" id="PS50259"/>
    </source>
</evidence>
<dbReference type="Gene3D" id="3.40.50.2300">
    <property type="match status" value="2"/>
</dbReference>
<comment type="caution">
    <text evidence="14">The sequence shown here is derived from an EMBL/GenBank/DDBJ whole genome shotgun (WGS) entry which is preliminary data.</text>
</comment>
<feature type="transmembrane region" description="Helical" evidence="11">
    <location>
        <begin position="561"/>
        <end position="586"/>
    </location>
</feature>
<feature type="chain" id="PRO_5042009875" description="G-protein coupled receptors family 3 profile domain-containing protein" evidence="12">
    <location>
        <begin position="25"/>
        <end position="877"/>
    </location>
</feature>
<comment type="subcellular location">
    <subcellularLocation>
        <location evidence="1">Cell membrane</location>
        <topology evidence="1">Multi-pass membrane protein</topology>
    </subcellularLocation>
</comment>
<feature type="transmembrane region" description="Helical" evidence="11">
    <location>
        <begin position="637"/>
        <end position="658"/>
    </location>
</feature>
<keyword evidence="7 11" id="KW-0472">Membrane</keyword>
<evidence type="ECO:0000256" key="3">
    <source>
        <dbReference type="ARBA" id="ARBA00022475"/>
    </source>
</evidence>
<evidence type="ECO:0000256" key="10">
    <source>
        <dbReference type="ARBA" id="ARBA00023224"/>
    </source>
</evidence>
<dbReference type="InterPro" id="IPR001828">
    <property type="entry name" value="ANF_lig-bd_rcpt"/>
</dbReference>
<keyword evidence="6" id="KW-0297">G-protein coupled receptor</keyword>
<feature type="transmembrane region" description="Helical" evidence="11">
    <location>
        <begin position="679"/>
        <end position="700"/>
    </location>
</feature>
<dbReference type="InterPro" id="IPR017978">
    <property type="entry name" value="GPCR_3_C"/>
</dbReference>
<dbReference type="GO" id="GO:0004930">
    <property type="term" value="F:G protein-coupled receptor activity"/>
    <property type="evidence" value="ECO:0007669"/>
    <property type="project" value="UniProtKB-KW"/>
</dbReference>
<keyword evidence="15" id="KW-1185">Reference proteome</keyword>
<dbReference type="InterPro" id="IPR028082">
    <property type="entry name" value="Peripla_BP_I"/>
</dbReference>
<dbReference type="Gene3D" id="2.10.50.30">
    <property type="entry name" value="GPCR, family 3, nine cysteines domain"/>
    <property type="match status" value="1"/>
</dbReference>
<feature type="transmembrane region" description="Helical" evidence="11">
    <location>
        <begin position="790"/>
        <end position="817"/>
    </location>
</feature>
<feature type="domain" description="G-protein coupled receptors family 3 profile" evidence="13">
    <location>
        <begin position="567"/>
        <end position="832"/>
    </location>
</feature>
<dbReference type="PANTHER" id="PTHR24060">
    <property type="entry name" value="METABOTROPIC GLUTAMATE RECEPTOR"/>
    <property type="match status" value="1"/>
</dbReference>
<keyword evidence="9" id="KW-0325">Glycoprotein</keyword>
<organism evidence="14 15">
    <name type="scientific">Ridgeia piscesae</name>
    <name type="common">Tubeworm</name>
    <dbReference type="NCBI Taxonomy" id="27915"/>
    <lineage>
        <taxon>Eukaryota</taxon>
        <taxon>Metazoa</taxon>
        <taxon>Spiralia</taxon>
        <taxon>Lophotrochozoa</taxon>
        <taxon>Annelida</taxon>
        <taxon>Polychaeta</taxon>
        <taxon>Sedentaria</taxon>
        <taxon>Canalipalpata</taxon>
        <taxon>Sabellida</taxon>
        <taxon>Siboglinidae</taxon>
        <taxon>Ridgeia</taxon>
    </lineage>
</organism>
<dbReference type="InterPro" id="IPR050726">
    <property type="entry name" value="mGluR"/>
</dbReference>
<feature type="transmembrane region" description="Helical" evidence="11">
    <location>
        <begin position="727"/>
        <end position="747"/>
    </location>
</feature>
<reference evidence="14" key="1">
    <citation type="journal article" date="2023" name="Mol. Biol. Evol.">
        <title>Third-Generation Sequencing Reveals the Adaptive Role of the Epigenome in Three Deep-Sea Polychaetes.</title>
        <authorList>
            <person name="Perez M."/>
            <person name="Aroh O."/>
            <person name="Sun Y."/>
            <person name="Lan Y."/>
            <person name="Juniper S.K."/>
            <person name="Young C.R."/>
            <person name="Angers B."/>
            <person name="Qian P.Y."/>
        </authorList>
    </citation>
    <scope>NUCLEOTIDE SEQUENCE</scope>
    <source>
        <strain evidence="14">R07B-5</strain>
    </source>
</reference>
<keyword evidence="4 11" id="KW-0812">Transmembrane</keyword>
<dbReference type="SUPFAM" id="SSF53822">
    <property type="entry name" value="Periplasmic binding protein-like I"/>
    <property type="match status" value="1"/>
</dbReference>
<keyword evidence="3" id="KW-1003">Cell membrane</keyword>
<dbReference type="Pfam" id="PF01094">
    <property type="entry name" value="ANF_receptor"/>
    <property type="match status" value="1"/>
</dbReference>
<evidence type="ECO:0000256" key="1">
    <source>
        <dbReference type="ARBA" id="ARBA00004651"/>
    </source>
</evidence>
<dbReference type="InterPro" id="IPR038550">
    <property type="entry name" value="GPCR_3_9-Cys_sf"/>
</dbReference>
<evidence type="ECO:0000256" key="2">
    <source>
        <dbReference type="ARBA" id="ARBA00007242"/>
    </source>
</evidence>
<dbReference type="PROSITE" id="PS50259">
    <property type="entry name" value="G_PROTEIN_RECEP_F3_4"/>
    <property type="match status" value="1"/>
</dbReference>
<evidence type="ECO:0000256" key="8">
    <source>
        <dbReference type="ARBA" id="ARBA00023170"/>
    </source>
</evidence>
<evidence type="ECO:0000256" key="9">
    <source>
        <dbReference type="ARBA" id="ARBA00023180"/>
    </source>
</evidence>
<dbReference type="AlphaFoldDB" id="A0AAD9NSP6"/>
<feature type="transmembrane region" description="Helical" evidence="11">
    <location>
        <begin position="607"/>
        <end position="625"/>
    </location>
</feature>
<sequence length="877" mass="97603">MQQTNKGFSTVVVMVVNLLATGHLSPANETEQFAAWTQPESVAKPQVPPAYDVADHETVFRTSAGEGVLWPYKDYVAVVEGNVTIGGLMMVHERDELLVCGKIMPQGGIQATEAMLYTIDVINARNLIPGVKLGARIKDDCDRDIYGLEQSVDFIRGSVSRFAGNSANCKDGHQPDLIAGVVSFFSTSPALSSVQRYPFFTRTIPSDKHQAEAMVELVKLFNWTYVSVVYEESSYGLLDSGVAAASTYDVIIKRLRAHRHARGVIVFASDQEVGELMRAVDRANLSGHFAWIGSDGWGGRSLVSDGNERQPFAEPVQGFEDYFLGLTPANNKRNPWFVEYWEDYFHCRHPGSVDTPFNQNYSRMCDGTERQTRYNGYVAEAQLQFVSDAVFAFAVALKDMHNDYCGADNPGLCREMKPYDGTRLLHYLLESNFKGLSGEWFRFLPNGDSQPRYRILNFRQSSRGHHEWVTVGTYEQKKLRITLNDLKFTSIQPRHPTSVCSRACAYSQAQHFLGGNRCCWTCNNCSAYEHLPTAYKCVECPLGSRPSQDLKTCTPLPEEHLYYYDVIAIVAMSLATLGMCLTTYVIHVFVKFRDTPVVKASGRELSFVLLAGILGCYAMTFVIVAPPSAVVCGAEQVGIGFFFAVCYSALLVKTNRIARIFHAGRRTARRPRYISPRSQLAFCGVLVGVQVAITTIWLLVSPPKAGHYYPTRDANQLVCLSGVGEEYVIGLAYPGVLIVVCTVYAVLTRRIPEAFNESRHVGLTMYTTCVVWLSFVPIYMSTSSRIEVRLATLCFSVSISATVLLVCLLSPKVYIIVLRPERNVRRPVTRSLMESVTKKNPVADADDVILKSDGAYLQICTFCATVAHSCLYLQIHA</sequence>
<keyword evidence="8" id="KW-0675">Receptor</keyword>